<keyword evidence="3" id="KW-0813">Transport</keyword>
<dbReference type="CDD" id="cd17484">
    <property type="entry name" value="MFS_FBT"/>
    <property type="match status" value="1"/>
</dbReference>
<dbReference type="NCBIfam" id="TIGR00788">
    <property type="entry name" value="fbt"/>
    <property type="match status" value="1"/>
</dbReference>
<dbReference type="Pfam" id="PF03092">
    <property type="entry name" value="BT1"/>
    <property type="match status" value="1"/>
</dbReference>
<comment type="caution">
    <text evidence="9">The sequence shown here is derived from an EMBL/GenBank/DDBJ whole genome shotgun (WGS) entry which is preliminary data.</text>
</comment>
<evidence type="ECO:0000256" key="8">
    <source>
        <dbReference type="SAM" id="Phobius"/>
    </source>
</evidence>
<feature type="compositionally biased region" description="Basic residues" evidence="7">
    <location>
        <begin position="259"/>
        <end position="272"/>
    </location>
</feature>
<comment type="subcellular location">
    <subcellularLocation>
        <location evidence="1">Membrane</location>
        <topology evidence="1">Multi-pass membrane protein</topology>
    </subcellularLocation>
</comment>
<evidence type="ECO:0000256" key="4">
    <source>
        <dbReference type="ARBA" id="ARBA00022692"/>
    </source>
</evidence>
<evidence type="ECO:0000313" key="10">
    <source>
        <dbReference type="Proteomes" id="UP001314170"/>
    </source>
</evidence>
<evidence type="ECO:0000256" key="7">
    <source>
        <dbReference type="SAM" id="MobiDB-lite"/>
    </source>
</evidence>
<feature type="transmembrane region" description="Helical" evidence="8">
    <location>
        <begin position="482"/>
        <end position="501"/>
    </location>
</feature>
<dbReference type="SUPFAM" id="SSF103473">
    <property type="entry name" value="MFS general substrate transporter"/>
    <property type="match status" value="1"/>
</dbReference>
<keyword evidence="10" id="KW-1185">Reference proteome</keyword>
<evidence type="ECO:0000256" key="6">
    <source>
        <dbReference type="ARBA" id="ARBA00023136"/>
    </source>
</evidence>
<keyword evidence="5 8" id="KW-1133">Transmembrane helix</keyword>
<reference evidence="9 10" key="1">
    <citation type="submission" date="2024-01" db="EMBL/GenBank/DDBJ databases">
        <authorList>
            <person name="Waweru B."/>
        </authorList>
    </citation>
    <scope>NUCLEOTIDE SEQUENCE [LARGE SCALE GENOMIC DNA]</scope>
</reference>
<dbReference type="AlphaFoldDB" id="A0AAV1RRR3"/>
<feature type="transmembrane region" description="Helical" evidence="8">
    <location>
        <begin position="196"/>
        <end position="216"/>
    </location>
</feature>
<feature type="transmembrane region" description="Helical" evidence="8">
    <location>
        <begin position="99"/>
        <end position="116"/>
    </location>
</feature>
<comment type="similarity">
    <text evidence="2">Belongs to the major facilitator superfamily. Folate-biopterin transporter (TC 2.A.71) family.</text>
</comment>
<evidence type="ECO:0000313" key="9">
    <source>
        <dbReference type="EMBL" id="CAK7338466.1"/>
    </source>
</evidence>
<dbReference type="InterPro" id="IPR036259">
    <property type="entry name" value="MFS_trans_sf"/>
</dbReference>
<evidence type="ECO:0000256" key="3">
    <source>
        <dbReference type="ARBA" id="ARBA00022448"/>
    </source>
</evidence>
<dbReference type="Proteomes" id="UP001314170">
    <property type="component" value="Unassembled WGS sequence"/>
</dbReference>
<keyword evidence="4 8" id="KW-0812">Transmembrane</keyword>
<dbReference type="PANTHER" id="PTHR31585">
    <property type="entry name" value="FOLATE-BIOPTERIN TRANSPORTER 1, CHLOROPLASTIC"/>
    <property type="match status" value="1"/>
</dbReference>
<evidence type="ECO:0000256" key="5">
    <source>
        <dbReference type="ARBA" id="ARBA00022989"/>
    </source>
</evidence>
<dbReference type="PANTHER" id="PTHR31585:SF7">
    <property type="entry name" value="FOLATE-BIOPTERIN TRANSPORTER 4-RELATED"/>
    <property type="match status" value="1"/>
</dbReference>
<evidence type="ECO:0008006" key="11">
    <source>
        <dbReference type="Google" id="ProtNLM"/>
    </source>
</evidence>
<feature type="transmembrane region" description="Helical" evidence="8">
    <location>
        <begin position="315"/>
        <end position="334"/>
    </location>
</feature>
<proteinExistence type="inferred from homology"/>
<accession>A0AAV1RRR3</accession>
<organism evidence="9 10">
    <name type="scientific">Dovyalis caffra</name>
    <dbReference type="NCBI Taxonomy" id="77055"/>
    <lineage>
        <taxon>Eukaryota</taxon>
        <taxon>Viridiplantae</taxon>
        <taxon>Streptophyta</taxon>
        <taxon>Embryophyta</taxon>
        <taxon>Tracheophyta</taxon>
        <taxon>Spermatophyta</taxon>
        <taxon>Magnoliopsida</taxon>
        <taxon>eudicotyledons</taxon>
        <taxon>Gunneridae</taxon>
        <taxon>Pentapetalae</taxon>
        <taxon>rosids</taxon>
        <taxon>fabids</taxon>
        <taxon>Malpighiales</taxon>
        <taxon>Salicaceae</taxon>
        <taxon>Flacourtieae</taxon>
        <taxon>Dovyalis</taxon>
    </lineage>
</organism>
<feature type="region of interest" description="Disordered" evidence="7">
    <location>
        <begin position="253"/>
        <end position="277"/>
    </location>
</feature>
<feature type="transmembrane region" description="Helical" evidence="8">
    <location>
        <begin position="443"/>
        <end position="470"/>
    </location>
</feature>
<dbReference type="InterPro" id="IPR004324">
    <property type="entry name" value="FBT"/>
</dbReference>
<feature type="transmembrane region" description="Helical" evidence="8">
    <location>
        <begin position="376"/>
        <end position="396"/>
    </location>
</feature>
<feature type="transmembrane region" description="Helical" evidence="8">
    <location>
        <begin position="346"/>
        <end position="364"/>
    </location>
</feature>
<gene>
    <name evidence="9" type="ORF">DCAF_LOCUS13513</name>
</gene>
<dbReference type="EMBL" id="CAWUPB010001116">
    <property type="protein sequence ID" value="CAK7338466.1"/>
    <property type="molecule type" value="Genomic_DNA"/>
</dbReference>
<dbReference type="Gene3D" id="1.20.1250.20">
    <property type="entry name" value="MFS general substrate transporter like domains"/>
    <property type="match status" value="1"/>
</dbReference>
<name>A0AAV1RRR3_9ROSI</name>
<evidence type="ECO:0000256" key="1">
    <source>
        <dbReference type="ARBA" id="ARBA00004141"/>
    </source>
</evidence>
<keyword evidence="6 8" id="KW-0472">Membrane</keyword>
<sequence>MKSYAYIATFPGRQKHIGQSHTWVPEDDVAIFGRSIGRVYCQKSRSFVWTAVSYQLKDNLKLSPSASQFVSSIAFFPWSIKPLYGILSDCFPIKGRKRIPYLVIATLLSLVPWPILGLNSNLRSSQWHLTTLLTVQNLGSAMADVVVDAMIAEAVRSERASFAGDLQSMSWLSMALGGISGSLLGGHALTNLQIDTIFILFSVLPTIQLLSCGLVGENSADSKVFPESANSSNSHPVNGNVSISDEDSILLKKSSTSTSRRKKSQKNGKKRAGMSTKSEISKGDSLISRWYHSLKTATYSLLRAFRQPVILRPMAWFFLAQVTVPNLSTVMFYYQTEVLNLDASFLGTARVVGWLGLMLGTFTYSRYLKTMKLRKILLWAHVGLSLLTLLDIILVSRVNLAYGISDKIMVVSGSALADAVNQFKFMPFLILSGQLCPPGIEGTLFALFMSINNLGSTLGSFVGAGLASILNLSSGSFDNLGLGIAIQVLCTFIPIAFLFLIPKEATGVSA</sequence>
<evidence type="ECO:0000256" key="2">
    <source>
        <dbReference type="ARBA" id="ARBA00007015"/>
    </source>
</evidence>
<dbReference type="InterPro" id="IPR039309">
    <property type="entry name" value="BT1"/>
</dbReference>
<protein>
    <recommendedName>
        <fullName evidence="11">Biopterin transport-related protein BT1</fullName>
    </recommendedName>
</protein>
<dbReference type="GO" id="GO:0016020">
    <property type="term" value="C:membrane"/>
    <property type="evidence" value="ECO:0007669"/>
    <property type="project" value="UniProtKB-SubCell"/>
</dbReference>